<dbReference type="EC" id="5.6.2.3" evidence="14"/>
<dbReference type="GO" id="GO:0000723">
    <property type="term" value="P:telomere maintenance"/>
    <property type="evidence" value="ECO:0007669"/>
    <property type="project" value="InterPro"/>
</dbReference>
<evidence type="ECO:0000256" key="7">
    <source>
        <dbReference type="ARBA" id="ARBA00022840"/>
    </source>
</evidence>
<keyword evidence="6 14" id="KW-0347">Helicase</keyword>
<dbReference type="STRING" id="1296120.A0A1B9GYC6"/>
<dbReference type="InterPro" id="IPR051055">
    <property type="entry name" value="PIF1_helicase"/>
</dbReference>
<dbReference type="GO" id="GO:0005739">
    <property type="term" value="C:mitochondrion"/>
    <property type="evidence" value="ECO:0007669"/>
    <property type="project" value="UniProtKB-SubCell"/>
</dbReference>
<dbReference type="InterPro" id="IPR027417">
    <property type="entry name" value="P-loop_NTPase"/>
</dbReference>
<keyword evidence="7 14" id="KW-0067">ATP-binding</keyword>
<dbReference type="SMART" id="SM00382">
    <property type="entry name" value="AAA"/>
    <property type="match status" value="1"/>
</dbReference>
<evidence type="ECO:0000256" key="1">
    <source>
        <dbReference type="ARBA" id="ARBA00001946"/>
    </source>
</evidence>
<keyword evidence="9 14" id="KW-0496">Mitochondrion</keyword>
<sequence>MPSLLTSRAGTGSTTYTNGHRSLSRVNSFKREWGDDDEPKAESSLKGSSGVLDWSPSPDRVKRKGNLPPPPSAPPQPKFTSSNPYAAPARSSTFAFTSTSSSPSSTETPAERRRKAMMASFSQNVDPAPSTSSTAPTSAQKPTPSAGSSSHPSSSSASRSHGGSAIPSQNFVSASSKLRDLDTPQVRQELPSLPTLPKRALPWEEEHTLSKKAMTRTGSGGKAKVVSTGPTLNIKQKVTLSAEQQKVLSLVVGEGKNIFFTGSAGTGKSVLLRELIKNLRKKYTTAPDAVAVTASTGIAACNIGGVTLHSFGGVGLAIEKPEILITKLRKNKKAAARWQRTKVLIIDEVSMVDGEMFDKFCKLGQLIRKNPKPFGGIQIVVTGDFFQLPPVTKGGAVPRFCFEAQMWDETIHMSVNLTKVFRQKDQRFVDMLNEMRFGKLTPKSIEAFRSLSRPIDYTDNIEPTELFPRREDVDKSNGTRLKQLNTDGYSYAAIDGGAVTDPVQREKLLANFMAPGFLELKVDAQVMLIKNVDESLVNGSMGKVIGFDWKSNNFDTSGRWDPDAVYQGMDEEEKYKQKKLEEALREKISSGAKPWPVVRFNIPGGGTRDMFVEPDTFKAELPNGEVQASRAQLPLILAWAMSIHKSQGQTLDRVKVDLGKVFEKGQAYVALSRATSLEGLQVLGFTPQKVMAHRKVAIWSETLKDLNV</sequence>
<dbReference type="OrthoDB" id="432234at2759"/>
<dbReference type="PANTHER" id="PTHR47642">
    <property type="entry name" value="ATP-DEPENDENT DNA HELICASE"/>
    <property type="match status" value="1"/>
</dbReference>
<feature type="compositionally biased region" description="Polar residues" evidence="15">
    <location>
        <begin position="1"/>
        <end position="27"/>
    </location>
</feature>
<dbReference type="PANTHER" id="PTHR47642:SF5">
    <property type="entry name" value="ATP-DEPENDENT DNA HELICASE"/>
    <property type="match status" value="1"/>
</dbReference>
<evidence type="ECO:0000256" key="8">
    <source>
        <dbReference type="ARBA" id="ARBA00023125"/>
    </source>
</evidence>
<dbReference type="GO" id="GO:0016887">
    <property type="term" value="F:ATP hydrolysis activity"/>
    <property type="evidence" value="ECO:0007669"/>
    <property type="project" value="RHEA"/>
</dbReference>
<evidence type="ECO:0000256" key="13">
    <source>
        <dbReference type="ARBA" id="ARBA00023242"/>
    </source>
</evidence>
<evidence type="ECO:0000256" key="14">
    <source>
        <dbReference type="HAMAP-Rule" id="MF_03176"/>
    </source>
</evidence>
<keyword evidence="11 14" id="KW-0234">DNA repair</keyword>
<accession>A0A1B9GYC6</accession>
<dbReference type="InterPro" id="IPR048293">
    <property type="entry name" value="PIF1_RRM3_pfh1"/>
</dbReference>
<comment type="function">
    <text evidence="14">DNA-dependent ATPase and 5'-3' DNA helicase required for the maintenance of both mitochondrial and nuclear genome stability.</text>
</comment>
<evidence type="ECO:0000256" key="3">
    <source>
        <dbReference type="ARBA" id="ARBA00022741"/>
    </source>
</evidence>
<dbReference type="Proteomes" id="UP000092666">
    <property type="component" value="Unassembled WGS sequence"/>
</dbReference>
<dbReference type="FunFam" id="3.40.50.300:FF:001226">
    <property type="entry name" value="ATP-dependent DNA helicase PIF1"/>
    <property type="match status" value="1"/>
</dbReference>
<keyword evidence="3 14" id="KW-0547">Nucleotide-binding</keyword>
<comment type="subunit">
    <text evidence="14">Monomer.</text>
</comment>
<feature type="binding site" evidence="14">
    <location>
        <begin position="262"/>
        <end position="269"/>
    </location>
    <ligand>
        <name>ATP</name>
        <dbReference type="ChEBI" id="CHEBI:30616"/>
    </ligand>
</feature>
<evidence type="ECO:0000256" key="4">
    <source>
        <dbReference type="ARBA" id="ARBA00022763"/>
    </source>
</evidence>
<comment type="cofactor">
    <cofactor evidence="1 14">
        <name>Mg(2+)</name>
        <dbReference type="ChEBI" id="CHEBI:18420"/>
    </cofactor>
</comment>
<keyword evidence="10 14" id="KW-0233">DNA recombination</keyword>
<dbReference type="CDD" id="cd18037">
    <property type="entry name" value="DEXSc_Pif1_like"/>
    <property type="match status" value="1"/>
</dbReference>
<feature type="compositionally biased region" description="Low complexity" evidence="15">
    <location>
        <begin position="127"/>
        <end position="165"/>
    </location>
</feature>
<evidence type="ECO:0000256" key="9">
    <source>
        <dbReference type="ARBA" id="ARBA00023128"/>
    </source>
</evidence>
<evidence type="ECO:0000256" key="15">
    <source>
        <dbReference type="SAM" id="MobiDB-lite"/>
    </source>
</evidence>
<comment type="catalytic activity">
    <reaction evidence="14">
        <text>ATP + H2O = ADP + phosphate + H(+)</text>
        <dbReference type="Rhea" id="RHEA:13065"/>
        <dbReference type="ChEBI" id="CHEBI:15377"/>
        <dbReference type="ChEBI" id="CHEBI:15378"/>
        <dbReference type="ChEBI" id="CHEBI:30616"/>
        <dbReference type="ChEBI" id="CHEBI:43474"/>
        <dbReference type="ChEBI" id="CHEBI:456216"/>
        <dbReference type="EC" id="5.6.2.3"/>
    </reaction>
</comment>
<evidence type="ECO:0000256" key="5">
    <source>
        <dbReference type="ARBA" id="ARBA00022801"/>
    </source>
</evidence>
<dbReference type="CDD" id="cd18809">
    <property type="entry name" value="SF1_C_RecD"/>
    <property type="match status" value="1"/>
</dbReference>
<evidence type="ECO:0000256" key="12">
    <source>
        <dbReference type="ARBA" id="ARBA00023235"/>
    </source>
</evidence>
<dbReference type="Pfam" id="PF21530">
    <property type="entry name" value="Pif1_2B_dom"/>
    <property type="match status" value="1"/>
</dbReference>
<proteinExistence type="inferred from homology"/>
<dbReference type="InterPro" id="IPR003593">
    <property type="entry name" value="AAA+_ATPase"/>
</dbReference>
<protein>
    <recommendedName>
        <fullName evidence="14">ATP-dependent DNA helicase PIF1</fullName>
        <ecNumber evidence="14">5.6.2.3</ecNumber>
    </recommendedName>
    <alternativeName>
        <fullName evidence="14">DNA 5'-3' helicase PIF1</fullName>
    </alternativeName>
    <alternativeName>
        <fullName evidence="14">DNA repair and recombination helicase PIF1</fullName>
    </alternativeName>
</protein>
<evidence type="ECO:0000256" key="10">
    <source>
        <dbReference type="ARBA" id="ARBA00023172"/>
    </source>
</evidence>
<reference evidence="17 18" key="1">
    <citation type="submission" date="2013-07" db="EMBL/GenBank/DDBJ databases">
        <title>The Genome Sequence of Cryptococcus heveanensis BCC8398.</title>
        <authorList>
            <consortium name="The Broad Institute Genome Sequencing Platform"/>
            <person name="Cuomo C."/>
            <person name="Litvintseva A."/>
            <person name="Chen Y."/>
            <person name="Heitman J."/>
            <person name="Sun S."/>
            <person name="Springer D."/>
            <person name="Dromer F."/>
            <person name="Young S.K."/>
            <person name="Zeng Q."/>
            <person name="Gargeya S."/>
            <person name="Fitzgerald M."/>
            <person name="Abouelleil A."/>
            <person name="Alvarado L."/>
            <person name="Berlin A.M."/>
            <person name="Chapman S.B."/>
            <person name="Dewar J."/>
            <person name="Goldberg J."/>
            <person name="Griggs A."/>
            <person name="Gujja S."/>
            <person name="Hansen M."/>
            <person name="Howarth C."/>
            <person name="Imamovic A."/>
            <person name="Larimer J."/>
            <person name="McCowan C."/>
            <person name="Murphy C."/>
            <person name="Pearson M."/>
            <person name="Priest M."/>
            <person name="Roberts A."/>
            <person name="Saif S."/>
            <person name="Shea T."/>
            <person name="Sykes S."/>
            <person name="Wortman J."/>
            <person name="Nusbaum C."/>
            <person name="Birren B."/>
        </authorList>
    </citation>
    <scope>NUCLEOTIDE SEQUENCE [LARGE SCALE GENOMIC DNA]</scope>
    <source>
        <strain evidence="17 18">BCC8398</strain>
    </source>
</reference>
<dbReference type="Pfam" id="PF05970">
    <property type="entry name" value="PIF1"/>
    <property type="match status" value="1"/>
</dbReference>
<keyword evidence="18" id="KW-1185">Reference proteome</keyword>
<evidence type="ECO:0000313" key="18">
    <source>
        <dbReference type="Proteomes" id="UP000092666"/>
    </source>
</evidence>
<dbReference type="GO" id="GO:0003697">
    <property type="term" value="F:single-stranded DNA binding"/>
    <property type="evidence" value="ECO:0007669"/>
    <property type="project" value="UniProtKB-ARBA"/>
</dbReference>
<feature type="region of interest" description="Disordered" evidence="15">
    <location>
        <begin position="184"/>
        <end position="203"/>
    </location>
</feature>
<dbReference type="GO" id="GO:0006281">
    <property type="term" value="P:DNA repair"/>
    <property type="evidence" value="ECO:0007669"/>
    <property type="project" value="UniProtKB-UniRule"/>
</dbReference>
<dbReference type="Gene3D" id="3.40.50.300">
    <property type="entry name" value="P-loop containing nucleotide triphosphate hydrolases"/>
    <property type="match status" value="2"/>
</dbReference>
<feature type="DNA-binding region" evidence="14">
    <location>
        <begin position="666"/>
        <end position="685"/>
    </location>
</feature>
<evidence type="ECO:0000256" key="6">
    <source>
        <dbReference type="ARBA" id="ARBA00022806"/>
    </source>
</evidence>
<dbReference type="GO" id="GO:0005730">
    <property type="term" value="C:nucleolus"/>
    <property type="evidence" value="ECO:0007669"/>
    <property type="project" value="UniProtKB-SubCell"/>
</dbReference>
<reference evidence="18" key="2">
    <citation type="submission" date="2013-12" db="EMBL/GenBank/DDBJ databases">
        <title>Evolution of pathogenesis and genome organization in the Tremellales.</title>
        <authorList>
            <person name="Cuomo C."/>
            <person name="Litvintseva A."/>
            <person name="Heitman J."/>
            <person name="Chen Y."/>
            <person name="Sun S."/>
            <person name="Springer D."/>
            <person name="Dromer F."/>
            <person name="Young S."/>
            <person name="Zeng Q."/>
            <person name="Chapman S."/>
            <person name="Gujja S."/>
            <person name="Saif S."/>
            <person name="Birren B."/>
        </authorList>
    </citation>
    <scope>NUCLEOTIDE SEQUENCE [LARGE SCALE GENOMIC DNA]</scope>
    <source>
        <strain evidence="18">BCC8398</strain>
    </source>
</reference>
<dbReference type="GO" id="GO:0005524">
    <property type="term" value="F:ATP binding"/>
    <property type="evidence" value="ECO:0007669"/>
    <property type="project" value="UniProtKB-UniRule"/>
</dbReference>
<dbReference type="InterPro" id="IPR049163">
    <property type="entry name" value="Pif1-like_2B_dom"/>
</dbReference>
<keyword evidence="13 14" id="KW-0539">Nucleus</keyword>
<dbReference type="GO" id="GO:0043139">
    <property type="term" value="F:5'-3' DNA helicase activity"/>
    <property type="evidence" value="ECO:0007669"/>
    <property type="project" value="UniProtKB-UniRule"/>
</dbReference>
<keyword evidence="5 14" id="KW-0378">Hydrolase</keyword>
<feature type="region of interest" description="Disordered" evidence="15">
    <location>
        <begin position="1"/>
        <end position="169"/>
    </location>
</feature>
<keyword evidence="8 14" id="KW-0238">DNA-binding</keyword>
<comment type="subcellular location">
    <subcellularLocation>
        <location evidence="2">Nucleus</location>
        <location evidence="2">Nucleolus</location>
    </subcellularLocation>
    <subcellularLocation>
        <location evidence="14">Nucleus</location>
    </subcellularLocation>
    <subcellularLocation>
        <location evidence="14">Mitochondrion</location>
    </subcellularLocation>
</comment>
<name>A0A1B9GYC6_9TREE</name>
<feature type="domain" description="AAA+ ATPase" evidence="16">
    <location>
        <begin position="254"/>
        <end position="412"/>
    </location>
</feature>
<keyword evidence="12 14" id="KW-0413">Isomerase</keyword>
<dbReference type="InterPro" id="IPR010285">
    <property type="entry name" value="DNA_helicase_pif1-like_DEAD"/>
</dbReference>
<gene>
    <name evidence="14" type="primary">PIF1</name>
    <name evidence="17" type="ORF">I316_02533</name>
</gene>
<feature type="compositionally biased region" description="Pro residues" evidence="15">
    <location>
        <begin position="67"/>
        <end position="77"/>
    </location>
</feature>
<evidence type="ECO:0000259" key="16">
    <source>
        <dbReference type="SMART" id="SM00382"/>
    </source>
</evidence>
<comment type="similarity">
    <text evidence="14">Belongs to the helicase family. PIF1 subfamily.</text>
</comment>
<dbReference type="GO" id="GO:0006310">
    <property type="term" value="P:DNA recombination"/>
    <property type="evidence" value="ECO:0007669"/>
    <property type="project" value="UniProtKB-UniRule"/>
</dbReference>
<organism evidence="17 18">
    <name type="scientific">Kwoniella heveanensis BCC8398</name>
    <dbReference type="NCBI Taxonomy" id="1296120"/>
    <lineage>
        <taxon>Eukaryota</taxon>
        <taxon>Fungi</taxon>
        <taxon>Dikarya</taxon>
        <taxon>Basidiomycota</taxon>
        <taxon>Agaricomycotina</taxon>
        <taxon>Tremellomycetes</taxon>
        <taxon>Tremellales</taxon>
        <taxon>Cryptococcaceae</taxon>
        <taxon>Kwoniella</taxon>
    </lineage>
</organism>
<dbReference type="AlphaFoldDB" id="A0A1B9GYC6"/>
<dbReference type="EMBL" id="KI669497">
    <property type="protein sequence ID" value="OCF36037.1"/>
    <property type="molecule type" value="Genomic_DNA"/>
</dbReference>
<evidence type="ECO:0000313" key="17">
    <source>
        <dbReference type="EMBL" id="OCF36037.1"/>
    </source>
</evidence>
<feature type="compositionally biased region" description="Low complexity" evidence="15">
    <location>
        <begin position="86"/>
        <end position="108"/>
    </location>
</feature>
<dbReference type="HAMAP" id="MF_03176">
    <property type="entry name" value="PIF1"/>
    <property type="match status" value="1"/>
</dbReference>
<dbReference type="SUPFAM" id="SSF52540">
    <property type="entry name" value="P-loop containing nucleoside triphosphate hydrolases"/>
    <property type="match status" value="2"/>
</dbReference>
<evidence type="ECO:0000256" key="2">
    <source>
        <dbReference type="ARBA" id="ARBA00004604"/>
    </source>
</evidence>
<keyword evidence="4 14" id="KW-0227">DNA damage</keyword>
<evidence type="ECO:0000256" key="11">
    <source>
        <dbReference type="ARBA" id="ARBA00023204"/>
    </source>
</evidence>